<accession>A0A1L9TQS4</accession>
<dbReference type="Proteomes" id="UP000184356">
    <property type="component" value="Unassembled WGS sequence"/>
</dbReference>
<protein>
    <recommendedName>
        <fullName evidence="4">Methyltransferase</fullName>
    </recommendedName>
</protein>
<name>A0A1L9TQS4_9EURO</name>
<dbReference type="PANTHER" id="PTHR34598:SF3">
    <property type="entry name" value="OXIDOREDUCTASE AN1597"/>
    <property type="match status" value="1"/>
</dbReference>
<keyword evidence="3" id="KW-1185">Reference proteome</keyword>
<dbReference type="VEuPathDB" id="FungiDB:ASPSYDRAFT_144956"/>
<reference evidence="3" key="1">
    <citation type="journal article" date="2017" name="Genome Biol.">
        <title>Comparative genomics reveals high biological diversity and specific adaptations in the industrially and medically important fungal genus Aspergillus.</title>
        <authorList>
            <person name="de Vries R.P."/>
            <person name="Riley R."/>
            <person name="Wiebenga A."/>
            <person name="Aguilar-Osorio G."/>
            <person name="Amillis S."/>
            <person name="Uchima C.A."/>
            <person name="Anderluh G."/>
            <person name="Asadollahi M."/>
            <person name="Askin M."/>
            <person name="Barry K."/>
            <person name="Battaglia E."/>
            <person name="Bayram O."/>
            <person name="Benocci T."/>
            <person name="Braus-Stromeyer S.A."/>
            <person name="Caldana C."/>
            <person name="Canovas D."/>
            <person name="Cerqueira G.C."/>
            <person name="Chen F."/>
            <person name="Chen W."/>
            <person name="Choi C."/>
            <person name="Clum A."/>
            <person name="Dos Santos R.A."/>
            <person name="Damasio A.R."/>
            <person name="Diallinas G."/>
            <person name="Emri T."/>
            <person name="Fekete E."/>
            <person name="Flipphi M."/>
            <person name="Freyberg S."/>
            <person name="Gallo A."/>
            <person name="Gournas C."/>
            <person name="Habgood R."/>
            <person name="Hainaut M."/>
            <person name="Harispe M.L."/>
            <person name="Henrissat B."/>
            <person name="Hilden K.S."/>
            <person name="Hope R."/>
            <person name="Hossain A."/>
            <person name="Karabika E."/>
            <person name="Karaffa L."/>
            <person name="Karanyi Z."/>
            <person name="Krasevec N."/>
            <person name="Kuo A."/>
            <person name="Kusch H."/>
            <person name="LaButti K."/>
            <person name="Lagendijk E.L."/>
            <person name="Lapidus A."/>
            <person name="Levasseur A."/>
            <person name="Lindquist E."/>
            <person name="Lipzen A."/>
            <person name="Logrieco A.F."/>
            <person name="MacCabe A."/>
            <person name="Maekelae M.R."/>
            <person name="Malavazi I."/>
            <person name="Melin P."/>
            <person name="Meyer V."/>
            <person name="Mielnichuk N."/>
            <person name="Miskei M."/>
            <person name="Molnar A.P."/>
            <person name="Mule G."/>
            <person name="Ngan C.Y."/>
            <person name="Orejas M."/>
            <person name="Orosz E."/>
            <person name="Ouedraogo J.P."/>
            <person name="Overkamp K.M."/>
            <person name="Park H.-S."/>
            <person name="Perrone G."/>
            <person name="Piumi F."/>
            <person name="Punt P.J."/>
            <person name="Ram A.F."/>
            <person name="Ramon A."/>
            <person name="Rauscher S."/>
            <person name="Record E."/>
            <person name="Riano-Pachon D.M."/>
            <person name="Robert V."/>
            <person name="Roehrig J."/>
            <person name="Ruller R."/>
            <person name="Salamov A."/>
            <person name="Salih N.S."/>
            <person name="Samson R.A."/>
            <person name="Sandor E."/>
            <person name="Sanguinetti M."/>
            <person name="Schuetze T."/>
            <person name="Sepcic K."/>
            <person name="Shelest E."/>
            <person name="Sherlock G."/>
            <person name="Sophianopoulou V."/>
            <person name="Squina F.M."/>
            <person name="Sun H."/>
            <person name="Susca A."/>
            <person name="Todd R.B."/>
            <person name="Tsang A."/>
            <person name="Unkles S.E."/>
            <person name="van de Wiele N."/>
            <person name="van Rossen-Uffink D."/>
            <person name="Oliveira J.V."/>
            <person name="Vesth T.C."/>
            <person name="Visser J."/>
            <person name="Yu J.-H."/>
            <person name="Zhou M."/>
            <person name="Andersen M.R."/>
            <person name="Archer D.B."/>
            <person name="Baker S.E."/>
            <person name="Benoit I."/>
            <person name="Brakhage A.A."/>
            <person name="Braus G.H."/>
            <person name="Fischer R."/>
            <person name="Frisvad J.C."/>
            <person name="Goldman G.H."/>
            <person name="Houbraken J."/>
            <person name="Oakley B."/>
            <person name="Pocsi I."/>
            <person name="Scazzocchio C."/>
            <person name="Seiboth B."/>
            <person name="vanKuyk P.A."/>
            <person name="Wortman J."/>
            <person name="Dyer P.S."/>
            <person name="Grigoriev I.V."/>
        </authorList>
    </citation>
    <scope>NUCLEOTIDE SEQUENCE [LARGE SCALE GENOMIC DNA]</scope>
    <source>
        <strain evidence="3">CBS 593.65</strain>
    </source>
</reference>
<dbReference type="AlphaFoldDB" id="A0A1L9TQS4"/>
<dbReference type="GeneID" id="63757559"/>
<dbReference type="GO" id="GO:0016491">
    <property type="term" value="F:oxidoreductase activity"/>
    <property type="evidence" value="ECO:0007669"/>
    <property type="project" value="InterPro"/>
</dbReference>
<gene>
    <name evidence="2" type="ORF">ASPSYDRAFT_144956</name>
</gene>
<sequence>MATDVQAKLTYLQWQPSYTHTRPYRIGQFVGRRNPRNEKQREKTTNLVFKAAKHAETIRDIRGLTDGPAFTLDANGFVYIKCPPPALANAYDYSDPGKIENIFLPECENILRRHVEGADEVMIFDWKIRKRKSAKERRRRNPNLQGFARQVHIDTLLTRDPIGTPMLERIRNHLPAESHHLLSGRVQLINLWRPISGPVGDHPFAVCDRRTLDTSALIETDMIRGEYTGTMLYPQYEPDRGCQWYYMSGQGVEDVLLFKGFDTENCVKYTPHTSFIPLTASKNSCPRVSVEVRALVFSNKSKAYGEVLSDNVK</sequence>
<dbReference type="EMBL" id="KV878583">
    <property type="protein sequence ID" value="OJJ61780.1"/>
    <property type="molecule type" value="Genomic_DNA"/>
</dbReference>
<dbReference type="PANTHER" id="PTHR34598">
    <property type="entry name" value="BLL6449 PROTEIN"/>
    <property type="match status" value="1"/>
</dbReference>
<evidence type="ECO:0000256" key="1">
    <source>
        <dbReference type="ARBA" id="ARBA00023604"/>
    </source>
</evidence>
<dbReference type="STRING" id="1036612.A0A1L9TQS4"/>
<dbReference type="RefSeq" id="XP_040705586.1">
    <property type="nucleotide sequence ID" value="XM_040841486.1"/>
</dbReference>
<evidence type="ECO:0000313" key="3">
    <source>
        <dbReference type="Proteomes" id="UP000184356"/>
    </source>
</evidence>
<comment type="similarity">
    <text evidence="1">Belongs to the asaB hydroxylase/desaturase family.</text>
</comment>
<proteinExistence type="inferred from homology"/>
<organism evidence="2 3">
    <name type="scientific">Aspergillus sydowii CBS 593.65</name>
    <dbReference type="NCBI Taxonomy" id="1036612"/>
    <lineage>
        <taxon>Eukaryota</taxon>
        <taxon>Fungi</taxon>
        <taxon>Dikarya</taxon>
        <taxon>Ascomycota</taxon>
        <taxon>Pezizomycotina</taxon>
        <taxon>Eurotiomycetes</taxon>
        <taxon>Eurotiomycetidae</taxon>
        <taxon>Eurotiales</taxon>
        <taxon>Aspergillaceae</taxon>
        <taxon>Aspergillus</taxon>
        <taxon>Aspergillus subgen. Nidulantes</taxon>
    </lineage>
</organism>
<evidence type="ECO:0008006" key="4">
    <source>
        <dbReference type="Google" id="ProtNLM"/>
    </source>
</evidence>
<dbReference type="NCBIfam" id="NF041278">
    <property type="entry name" value="CmcJ_NvfI_EfuI"/>
    <property type="match status" value="1"/>
</dbReference>
<dbReference type="OrthoDB" id="412788at2759"/>
<evidence type="ECO:0000313" key="2">
    <source>
        <dbReference type="EMBL" id="OJJ61780.1"/>
    </source>
</evidence>
<dbReference type="InterPro" id="IPR044053">
    <property type="entry name" value="AsaB-like"/>
</dbReference>